<dbReference type="InterPro" id="IPR022627">
    <property type="entry name" value="DUF3502"/>
</dbReference>
<dbReference type="Proteomes" id="UP001519344">
    <property type="component" value="Unassembled WGS sequence"/>
</dbReference>
<accession>A0ABS4I373</accession>
<dbReference type="PROSITE" id="PS51257">
    <property type="entry name" value="PROKAR_LIPOPROTEIN"/>
    <property type="match status" value="1"/>
</dbReference>
<feature type="region of interest" description="Disordered" evidence="1">
    <location>
        <begin position="28"/>
        <end position="50"/>
    </location>
</feature>
<evidence type="ECO:0000313" key="4">
    <source>
        <dbReference type="EMBL" id="MBP1965353.1"/>
    </source>
</evidence>
<dbReference type="RefSeq" id="WP_167058502.1">
    <property type="nucleotide sequence ID" value="NZ_JAAOZR010000018.1"/>
</dbReference>
<dbReference type="EMBL" id="JAGGKV010000013">
    <property type="protein sequence ID" value="MBP1965353.1"/>
    <property type="molecule type" value="Genomic_DNA"/>
</dbReference>
<keyword evidence="2" id="KW-0732">Signal</keyword>
<organism evidence="4 5">
    <name type="scientific">Paenibacillus aceris</name>
    <dbReference type="NCBI Taxonomy" id="869555"/>
    <lineage>
        <taxon>Bacteria</taxon>
        <taxon>Bacillati</taxon>
        <taxon>Bacillota</taxon>
        <taxon>Bacilli</taxon>
        <taxon>Bacillales</taxon>
        <taxon>Paenibacillaceae</taxon>
        <taxon>Paenibacillus</taxon>
    </lineage>
</organism>
<dbReference type="InterPro" id="IPR050490">
    <property type="entry name" value="Bact_solute-bd_prot1"/>
</dbReference>
<reference evidence="4 5" key="1">
    <citation type="submission" date="2021-03" db="EMBL/GenBank/DDBJ databases">
        <title>Genomic Encyclopedia of Type Strains, Phase IV (KMG-IV): sequencing the most valuable type-strain genomes for metagenomic binning, comparative biology and taxonomic classification.</title>
        <authorList>
            <person name="Goeker M."/>
        </authorList>
    </citation>
    <scope>NUCLEOTIDE SEQUENCE [LARGE SCALE GENOMIC DNA]</scope>
    <source>
        <strain evidence="4 5">DSM 24950</strain>
    </source>
</reference>
<dbReference type="Gene3D" id="3.40.190.10">
    <property type="entry name" value="Periplasmic binding protein-like II"/>
    <property type="match status" value="2"/>
</dbReference>
<keyword evidence="5" id="KW-1185">Reference proteome</keyword>
<evidence type="ECO:0000313" key="5">
    <source>
        <dbReference type="Proteomes" id="UP001519344"/>
    </source>
</evidence>
<dbReference type="PANTHER" id="PTHR43649">
    <property type="entry name" value="ARABINOSE-BINDING PROTEIN-RELATED"/>
    <property type="match status" value="1"/>
</dbReference>
<feature type="compositionally biased region" description="Polar residues" evidence="1">
    <location>
        <begin position="34"/>
        <end position="49"/>
    </location>
</feature>
<feature type="domain" description="DUF3502" evidence="3">
    <location>
        <begin position="444"/>
        <end position="511"/>
    </location>
</feature>
<sequence>MKQLKVTKTVCSVLVASLVLTLGLTGCGSKGEVSETTQSTASPQDSAKTGASLDPVELTWYLDGTPQSDIGSVETELNKILKDKLNVTLHLKMIDWGSYDQKMQVVNAAGENYDLAFTANWANNYYQNVNKGVFIPLDDLLAKYAPTIMQTLPKMGWDATKVNGKIYAIPNYQGWTMTNGLKIQKDLADKYGIKPNTIKKLDDLAPFLAQVKQNNSDMVPYENANDGTFGKNLVYYGFDEIAGRNVPGTIKLSDNSLKVVNQFESEEYKNYVSLMRDWYQKSYVRKDAATLKDVQADRKAGKTASMNAGNIGPAGPNGDVELDSSQGGKEVYSVRLTKPYLLTSSIIATMTGISKTSKHPERAVMLLDLLFKDKQIYNLLAYGIEGKHYKKVSENTIEPIKDSGYAPGFEWEVGNVLSGYVQKGSDPGIWEATKKMNESSTPSPLLGFSFDPTPVKTEIAQIGTVTAQYVAMLETGSSDPDKVLPEFIEKLKKAGSDKIIAEEQKQIDAWKTIKK</sequence>
<evidence type="ECO:0000259" key="3">
    <source>
        <dbReference type="Pfam" id="PF12010"/>
    </source>
</evidence>
<dbReference type="Pfam" id="PF12010">
    <property type="entry name" value="DUF3502"/>
    <property type="match status" value="1"/>
</dbReference>
<evidence type="ECO:0000256" key="2">
    <source>
        <dbReference type="SAM" id="SignalP"/>
    </source>
</evidence>
<protein>
    <submittedName>
        <fullName evidence="4">Aldouronate transport system substrate-binding protein</fullName>
    </submittedName>
</protein>
<feature type="signal peptide" evidence="2">
    <location>
        <begin position="1"/>
        <end position="26"/>
    </location>
</feature>
<gene>
    <name evidence="4" type="ORF">J2Z65_004590</name>
</gene>
<proteinExistence type="predicted"/>
<dbReference type="SUPFAM" id="SSF53850">
    <property type="entry name" value="Periplasmic binding protein-like II"/>
    <property type="match status" value="1"/>
</dbReference>
<name>A0ABS4I373_9BACL</name>
<evidence type="ECO:0000256" key="1">
    <source>
        <dbReference type="SAM" id="MobiDB-lite"/>
    </source>
</evidence>
<dbReference type="PANTHER" id="PTHR43649:SF17">
    <property type="entry name" value="ABC TRANSPORTER SOLUTE BINDING PROTEIN-SUGAR TRANSPORT"/>
    <property type="match status" value="1"/>
</dbReference>
<feature type="chain" id="PRO_5046976358" evidence="2">
    <location>
        <begin position="27"/>
        <end position="515"/>
    </location>
</feature>
<comment type="caution">
    <text evidence="4">The sequence shown here is derived from an EMBL/GenBank/DDBJ whole genome shotgun (WGS) entry which is preliminary data.</text>
</comment>